<dbReference type="Pfam" id="PF03288">
    <property type="entry name" value="Pox_D5"/>
    <property type="match status" value="1"/>
</dbReference>
<dbReference type="GO" id="GO:0004386">
    <property type="term" value="F:helicase activity"/>
    <property type="evidence" value="ECO:0007669"/>
    <property type="project" value="UniProtKB-KW"/>
</dbReference>
<name>A0A2A6FS51_9MICO</name>
<sequence length="598" mass="68098">MSTDPASKIVDLDDKRSTSRATQRVGTIDRFEYDEVIGEITDAYLDEVDPALTGEPAPSPNEIKSELLRRVNARFEAININLKGPDRFTRLKVLTPSQIAHVLMRLHNVVMIPAGLGGDKRYDLLGIYVGSGTDEGLYITSDIKIDEIAMRYNRELTINAGKEVHNILRIHASQKRRCTDQDLVPVNNGIFDYNTKTLLPFTADTVFLSKARVNLNPQAKSPTIHNDEDGTDWDVESWIAELSDDPEIIHLLWQVIGAVVRPHVRWNKTAWFYSEVGSNGKGTLCTLMRNVVGEASSVSIPLSDFGKDFMLEPLQYASSIIVDENDVGVFLDKVANLKAVVTNDIISINRKGLVPISYRFWGFMVQCLNEFPQIRDRSDSFYRRQLFVPFEKNFKGIERKYIKEYLGRTDVLEYVLKRVLIDMDPYYQLDEPEATLKVLDRYKEANDPIREFWNEHEESFKWDLLPFQFLYDLYKGWFAKTNPSGKVIGRNRFIANLLQIVRSSKHWYCKDQSSPVRAGSKISVPEPLILLYDVQSWMRRGYSGKDPRQICSPDVASSYRGLERFGTAATGTDDAETDLDFDHSLESFGEPAGTNVGD</sequence>
<evidence type="ECO:0000313" key="6">
    <source>
        <dbReference type="EMBL" id="PDQ35510.1"/>
    </source>
</evidence>
<dbReference type="SUPFAM" id="SSF52540">
    <property type="entry name" value="P-loop containing nucleoside triphosphate hydrolases"/>
    <property type="match status" value="1"/>
</dbReference>
<dbReference type="Proteomes" id="UP000219994">
    <property type="component" value="Unassembled WGS sequence"/>
</dbReference>
<dbReference type="InterPro" id="IPR014015">
    <property type="entry name" value="Helicase_SF3_DNA-vir"/>
</dbReference>
<evidence type="ECO:0000256" key="1">
    <source>
        <dbReference type="ARBA" id="ARBA00022741"/>
    </source>
</evidence>
<dbReference type="GO" id="GO:0005524">
    <property type="term" value="F:ATP binding"/>
    <property type="evidence" value="ECO:0007669"/>
    <property type="project" value="UniProtKB-KW"/>
</dbReference>
<dbReference type="EMBL" id="NAEP01000032">
    <property type="protein sequence ID" value="PDQ35510.1"/>
    <property type="molecule type" value="Genomic_DNA"/>
</dbReference>
<evidence type="ECO:0000259" key="5">
    <source>
        <dbReference type="PROSITE" id="PS51206"/>
    </source>
</evidence>
<dbReference type="Pfam" id="PF19263">
    <property type="entry name" value="DUF5906"/>
    <property type="match status" value="1"/>
</dbReference>
<dbReference type="NCBIfam" id="TIGR01613">
    <property type="entry name" value="primase_Cterm"/>
    <property type="match status" value="1"/>
</dbReference>
<accession>A0A2A6FS51</accession>
<gene>
    <name evidence="6" type="ORF">B5766_05445</name>
</gene>
<proteinExistence type="predicted"/>
<dbReference type="InterPro" id="IPR006500">
    <property type="entry name" value="Helicase_put_C_phage/plasmid"/>
</dbReference>
<dbReference type="PANTHER" id="PTHR35372:SF2">
    <property type="entry name" value="SF3 HELICASE DOMAIN-CONTAINING PROTEIN"/>
    <property type="match status" value="1"/>
</dbReference>
<evidence type="ECO:0000256" key="3">
    <source>
        <dbReference type="ARBA" id="ARBA00022806"/>
    </source>
</evidence>
<dbReference type="GO" id="GO:0016787">
    <property type="term" value="F:hydrolase activity"/>
    <property type="evidence" value="ECO:0007669"/>
    <property type="project" value="UniProtKB-KW"/>
</dbReference>
<dbReference type="Gene3D" id="3.40.50.300">
    <property type="entry name" value="P-loop containing nucleotide triphosphate hydrolases"/>
    <property type="match status" value="1"/>
</dbReference>
<keyword evidence="4" id="KW-0067">ATP-binding</keyword>
<feature type="domain" description="SF3 helicase" evidence="5">
    <location>
        <begin position="247"/>
        <end position="403"/>
    </location>
</feature>
<evidence type="ECO:0000313" key="7">
    <source>
        <dbReference type="Proteomes" id="UP000219994"/>
    </source>
</evidence>
<dbReference type="InterPro" id="IPR027417">
    <property type="entry name" value="P-loop_NTPase"/>
</dbReference>
<evidence type="ECO:0000256" key="4">
    <source>
        <dbReference type="ARBA" id="ARBA00022840"/>
    </source>
</evidence>
<protein>
    <recommendedName>
        <fullName evidence="5">SF3 helicase domain-containing protein</fullName>
    </recommendedName>
</protein>
<dbReference type="PANTHER" id="PTHR35372">
    <property type="entry name" value="ATP BINDING PROTEIN-RELATED"/>
    <property type="match status" value="1"/>
</dbReference>
<organism evidence="6 7">
    <name type="scientific">Candidatus Lumbricidiphila eiseniae</name>
    <dbReference type="NCBI Taxonomy" id="1969409"/>
    <lineage>
        <taxon>Bacteria</taxon>
        <taxon>Bacillati</taxon>
        <taxon>Actinomycetota</taxon>
        <taxon>Actinomycetes</taxon>
        <taxon>Micrococcales</taxon>
        <taxon>Microbacteriaceae</taxon>
        <taxon>Candidatus Lumbricidiphila</taxon>
    </lineage>
</organism>
<dbReference type="InterPro" id="IPR004968">
    <property type="entry name" value="DNA_primase/NTPase_C"/>
</dbReference>
<keyword evidence="3" id="KW-0347">Helicase</keyword>
<dbReference type="InterPro" id="IPR045455">
    <property type="entry name" value="NrS-1_pol-like_helicase"/>
</dbReference>
<reference evidence="7" key="1">
    <citation type="submission" date="2017-03" db="EMBL/GenBank/DDBJ databases">
        <authorList>
            <person name="Lund M.B."/>
        </authorList>
    </citation>
    <scope>NUCLEOTIDE SEQUENCE [LARGE SCALE GENOMIC DNA]</scope>
</reference>
<dbReference type="AlphaFoldDB" id="A0A2A6FS51"/>
<keyword evidence="1" id="KW-0547">Nucleotide-binding</keyword>
<dbReference type="PROSITE" id="PS51206">
    <property type="entry name" value="SF3_HELICASE_1"/>
    <property type="match status" value="1"/>
</dbReference>
<evidence type="ECO:0000256" key="2">
    <source>
        <dbReference type="ARBA" id="ARBA00022801"/>
    </source>
</evidence>
<comment type="caution">
    <text evidence="6">The sequence shown here is derived from an EMBL/GenBank/DDBJ whole genome shotgun (WGS) entry which is preliminary data.</text>
</comment>
<dbReference type="InterPro" id="IPR051620">
    <property type="entry name" value="ORF904-like_C"/>
</dbReference>
<keyword evidence="2" id="KW-0378">Hydrolase</keyword>